<sequence length="75" mass="8595">MIVLNFEIEVRGVRELLLLLNQNGLILFEESNEMINNFPENMIKTNEDKEIQGSINITFINDEPSTRNHIPAIPG</sequence>
<keyword evidence="2" id="KW-1185">Reference proteome</keyword>
<evidence type="ECO:0000313" key="1">
    <source>
        <dbReference type="EMBL" id="MDZ5473255.1"/>
    </source>
</evidence>
<name>A0ABU5J1F9_9BACI</name>
<gene>
    <name evidence="1" type="ORF">SM124_16175</name>
</gene>
<dbReference type="Proteomes" id="UP001290455">
    <property type="component" value="Unassembled WGS sequence"/>
</dbReference>
<accession>A0ABU5J1F9</accession>
<organism evidence="1 2">
    <name type="scientific">Robertmurraya mangrovi</name>
    <dbReference type="NCBI Taxonomy" id="3098077"/>
    <lineage>
        <taxon>Bacteria</taxon>
        <taxon>Bacillati</taxon>
        <taxon>Bacillota</taxon>
        <taxon>Bacilli</taxon>
        <taxon>Bacillales</taxon>
        <taxon>Bacillaceae</taxon>
        <taxon>Robertmurraya</taxon>
    </lineage>
</organism>
<proteinExistence type="predicted"/>
<comment type="caution">
    <text evidence="1">The sequence shown here is derived from an EMBL/GenBank/DDBJ whole genome shotgun (WGS) entry which is preliminary data.</text>
</comment>
<evidence type="ECO:0000313" key="2">
    <source>
        <dbReference type="Proteomes" id="UP001290455"/>
    </source>
</evidence>
<dbReference type="EMBL" id="JAXOFX010000012">
    <property type="protein sequence ID" value="MDZ5473255.1"/>
    <property type="molecule type" value="Genomic_DNA"/>
</dbReference>
<protein>
    <submittedName>
        <fullName evidence="1">Uncharacterized protein</fullName>
    </submittedName>
</protein>
<reference evidence="1 2" key="1">
    <citation type="submission" date="2023-11" db="EMBL/GenBank/DDBJ databases">
        <title>Bacillus jintuensis, isolated from a mudflat on the Beibu Gulf coast.</title>
        <authorList>
            <person name="Li M."/>
        </authorList>
    </citation>
    <scope>NUCLEOTIDE SEQUENCE [LARGE SCALE GENOMIC DNA]</scope>
    <source>
        <strain evidence="1 2">31A1R</strain>
    </source>
</reference>